<comment type="caution">
    <text evidence="3">The sequence shown here is derived from an EMBL/GenBank/DDBJ whole genome shotgun (WGS) entry which is preliminary data.</text>
</comment>
<reference evidence="5 6" key="1">
    <citation type="submission" date="2019-10" db="EMBL/GenBank/DDBJ databases">
        <title>Poseidonibacter ostreae sp. nov., isolated from the gut of the Ostrea denselamellosa.</title>
        <authorList>
            <person name="Choi A."/>
        </authorList>
    </citation>
    <scope>NUCLEOTIDE SEQUENCE [LARGE SCALE GENOMIC DNA]</scope>
    <source>
        <strain evidence="3 6">SJOD-M-33</strain>
        <strain evidence="4 5">SJOD-M-5</strain>
    </source>
</reference>
<dbReference type="InterPro" id="IPR036291">
    <property type="entry name" value="NAD(P)-bd_dom_sf"/>
</dbReference>
<dbReference type="EMBL" id="WFKJ01000014">
    <property type="protein sequence ID" value="KAB7891646.1"/>
    <property type="molecule type" value="Genomic_DNA"/>
</dbReference>
<dbReference type="EMBL" id="WFKK01000014">
    <property type="protein sequence ID" value="KAB7889370.1"/>
    <property type="molecule type" value="Genomic_DNA"/>
</dbReference>
<accession>A0A6L4WTR5</accession>
<evidence type="ECO:0000313" key="3">
    <source>
        <dbReference type="EMBL" id="KAB7889370.1"/>
    </source>
</evidence>
<dbReference type="RefSeq" id="WP_152189365.1">
    <property type="nucleotide sequence ID" value="NZ_WFKI01000015.1"/>
</dbReference>
<dbReference type="Pfam" id="PF00106">
    <property type="entry name" value="adh_short"/>
    <property type="match status" value="1"/>
</dbReference>
<evidence type="ECO:0000256" key="1">
    <source>
        <dbReference type="ARBA" id="ARBA00023002"/>
    </source>
</evidence>
<dbReference type="PRINTS" id="PR00081">
    <property type="entry name" value="GDHRDH"/>
</dbReference>
<dbReference type="InterPro" id="IPR002347">
    <property type="entry name" value="SDR_fam"/>
</dbReference>
<dbReference type="PANTHER" id="PTHR43157:SF31">
    <property type="entry name" value="PHOSPHATIDYLINOSITOL-GLYCAN BIOSYNTHESIS CLASS F PROTEIN"/>
    <property type="match status" value="1"/>
</dbReference>
<dbReference type="GO" id="GO:0016491">
    <property type="term" value="F:oxidoreductase activity"/>
    <property type="evidence" value="ECO:0007669"/>
    <property type="project" value="UniProtKB-KW"/>
</dbReference>
<dbReference type="Gene3D" id="3.40.50.720">
    <property type="entry name" value="NAD(P)-binding Rossmann-like Domain"/>
    <property type="match status" value="1"/>
</dbReference>
<keyword evidence="5" id="KW-1185">Reference proteome</keyword>
<gene>
    <name evidence="4" type="ORF">GBG18_06100</name>
    <name evidence="3" type="ORF">GBG19_06195</name>
</gene>
<protein>
    <submittedName>
        <fullName evidence="3">SDR family NAD(P)-dependent oxidoreductase</fullName>
    </submittedName>
</protein>
<name>A0A6L4WTR5_9BACT</name>
<dbReference type="AlphaFoldDB" id="A0A6L4WTR5"/>
<proteinExistence type="inferred from homology"/>
<evidence type="ECO:0000256" key="2">
    <source>
        <dbReference type="RuleBase" id="RU000363"/>
    </source>
</evidence>
<dbReference type="PRINTS" id="PR00080">
    <property type="entry name" value="SDRFAMILY"/>
</dbReference>
<evidence type="ECO:0000313" key="5">
    <source>
        <dbReference type="Proteomes" id="UP000461010"/>
    </source>
</evidence>
<evidence type="ECO:0000313" key="4">
    <source>
        <dbReference type="EMBL" id="KAB7891646.1"/>
    </source>
</evidence>
<organism evidence="3 6">
    <name type="scientific">Poseidonibacter ostreae</name>
    <dbReference type="NCBI Taxonomy" id="2654171"/>
    <lineage>
        <taxon>Bacteria</taxon>
        <taxon>Pseudomonadati</taxon>
        <taxon>Campylobacterota</taxon>
        <taxon>Epsilonproteobacteria</taxon>
        <taxon>Campylobacterales</taxon>
        <taxon>Arcobacteraceae</taxon>
        <taxon>Poseidonibacter</taxon>
    </lineage>
</organism>
<comment type="similarity">
    <text evidence="2">Belongs to the short-chain dehydrogenases/reductases (SDR) family.</text>
</comment>
<sequence>MQKTILITGSTDGIGLLTAQKLLDLGHKVLIHGRNSSKLEHSKQRLLESNKEGIIETYLADLSNISEVKKLASDISKNNNKIDVLINNAGIYKTNDKVTKDGLDVRFVVNTIAPYLLTKALMPLLHSSSRVVNLSSAAQAPVQEEALRGEILLEDSHAYAQSKLALTMWSSYLAFKNEIEGLVMVAVNPKSFLGSKMVKDAYGAQGVDINIGADILVRASLSDEFSNANGKYFDNDIEQFALPHLDATDIDKCKNIVLAIEEILKRDKIF</sequence>
<dbReference type="PANTHER" id="PTHR43157">
    <property type="entry name" value="PHOSPHATIDYLINOSITOL-GLYCAN BIOSYNTHESIS CLASS F PROTEIN-RELATED"/>
    <property type="match status" value="1"/>
</dbReference>
<dbReference type="Proteomes" id="UP000461010">
    <property type="component" value="Unassembled WGS sequence"/>
</dbReference>
<dbReference type="SUPFAM" id="SSF51735">
    <property type="entry name" value="NAD(P)-binding Rossmann-fold domains"/>
    <property type="match status" value="1"/>
</dbReference>
<keyword evidence="1" id="KW-0560">Oxidoreductase</keyword>
<evidence type="ECO:0000313" key="6">
    <source>
        <dbReference type="Proteomes" id="UP000472839"/>
    </source>
</evidence>
<dbReference type="Proteomes" id="UP000472839">
    <property type="component" value="Unassembled WGS sequence"/>
</dbReference>